<evidence type="ECO:0000313" key="2">
    <source>
        <dbReference type="Proteomes" id="UP000614058"/>
    </source>
</evidence>
<reference evidence="1 2" key="1">
    <citation type="journal article" date="2021" name="Pathogens">
        <title>Isolation and Characterization of Kingella bonacorsii sp. nov., A Novel Kingella Species Detected in a Stable Periodontitis Subject.</title>
        <authorList>
            <person name="Antezack A."/>
            <person name="Boxberger M."/>
            <person name="Rolland C."/>
            <person name="Monnet-Corti V."/>
            <person name="La Scola B."/>
        </authorList>
    </citation>
    <scope>NUCLEOTIDE SEQUENCE [LARGE SCALE GENOMIC DNA]</scope>
    <source>
        <strain evidence="1 2">Marseille-Q4569</strain>
    </source>
</reference>
<gene>
    <name evidence="1" type="ORF">JDW22_00220</name>
</gene>
<name>A0ABS1BP08_9NEIS</name>
<dbReference type="Proteomes" id="UP000614058">
    <property type="component" value="Unassembled WGS sequence"/>
</dbReference>
<proteinExistence type="predicted"/>
<dbReference type="EMBL" id="JAEHNZ010000001">
    <property type="protein sequence ID" value="MBK0395043.1"/>
    <property type="molecule type" value="Genomic_DNA"/>
</dbReference>
<accession>A0ABS1BP08</accession>
<dbReference type="RefSeq" id="WP_200520883.1">
    <property type="nucleotide sequence ID" value="NZ_JAEHNZ010000001.1"/>
</dbReference>
<sequence>MLPPIGSLKPESEIKRQQPAAPFQISGCRTILAQVSGCPTFWQPTLFLI</sequence>
<organism evidence="1 2">
    <name type="scientific">Kingella bonacorsii</name>
    <dbReference type="NCBI Taxonomy" id="2796361"/>
    <lineage>
        <taxon>Bacteria</taxon>
        <taxon>Pseudomonadati</taxon>
        <taxon>Pseudomonadota</taxon>
        <taxon>Betaproteobacteria</taxon>
        <taxon>Neisseriales</taxon>
        <taxon>Neisseriaceae</taxon>
        <taxon>Kingella</taxon>
    </lineage>
</organism>
<protein>
    <submittedName>
        <fullName evidence="1">Uncharacterized protein</fullName>
    </submittedName>
</protein>
<keyword evidence="2" id="KW-1185">Reference proteome</keyword>
<evidence type="ECO:0000313" key="1">
    <source>
        <dbReference type="EMBL" id="MBK0395043.1"/>
    </source>
</evidence>
<comment type="caution">
    <text evidence="1">The sequence shown here is derived from an EMBL/GenBank/DDBJ whole genome shotgun (WGS) entry which is preliminary data.</text>
</comment>